<dbReference type="Proteomes" id="UP000029669">
    <property type="component" value="Chromosome"/>
</dbReference>
<dbReference type="RefSeq" id="WP_158506591.1">
    <property type="nucleotide sequence ID" value="NZ_CP009170.1"/>
</dbReference>
<keyword evidence="2" id="KW-0328">Glycosyltransferase</keyword>
<evidence type="ECO:0000256" key="3">
    <source>
        <dbReference type="ARBA" id="ARBA00022679"/>
    </source>
</evidence>
<keyword evidence="3 5" id="KW-0808">Transferase</keyword>
<dbReference type="OrthoDB" id="9815923at2"/>
<evidence type="ECO:0000313" key="6">
    <source>
        <dbReference type="Proteomes" id="UP000029669"/>
    </source>
</evidence>
<evidence type="ECO:0000256" key="1">
    <source>
        <dbReference type="ARBA" id="ARBA00006739"/>
    </source>
</evidence>
<reference evidence="6" key="1">
    <citation type="journal article" date="2015" name="Genome Announc.">
        <title>Whole-Genome Sequences of 80 Environmental and Clinical Isolates of Burkholderia pseudomallei.</title>
        <authorList>
            <person name="Johnson S.L."/>
            <person name="Baker A.L."/>
            <person name="Chain P.S."/>
            <person name="Currie B.J."/>
            <person name="Daligault H.E."/>
            <person name="Davenport K.W."/>
            <person name="Davis C.B."/>
            <person name="Inglis T.J."/>
            <person name="Kaestli M."/>
            <person name="Koren S."/>
            <person name="Mayo M."/>
            <person name="Merritt A.J."/>
            <person name="Price E.P."/>
            <person name="Sarovich D.S."/>
            <person name="Warner J."/>
            <person name="Rosovitz M.J."/>
        </authorList>
    </citation>
    <scope>NUCLEOTIDE SEQUENCE [LARGE SCALE GENOMIC DNA]</scope>
    <source>
        <strain evidence="6">DSM 2030</strain>
    </source>
</reference>
<proteinExistence type="inferred from homology"/>
<protein>
    <submittedName>
        <fullName evidence="5">Glycosyltransferases involved in cell wall biogenesis</fullName>
    </submittedName>
</protein>
<dbReference type="PANTHER" id="PTHR43630">
    <property type="entry name" value="POLY-BETA-1,6-N-ACETYL-D-GLUCOSAMINE SYNTHASE"/>
    <property type="match status" value="1"/>
</dbReference>
<evidence type="ECO:0000256" key="2">
    <source>
        <dbReference type="ARBA" id="ARBA00022676"/>
    </source>
</evidence>
<dbReference type="Gene3D" id="3.90.550.10">
    <property type="entry name" value="Spore Coat Polysaccharide Biosynthesis Protein SpsA, Chain A"/>
    <property type="match status" value="1"/>
</dbReference>
<gene>
    <name evidence="5" type="ORF">TKV_c06680</name>
</gene>
<dbReference type="InterPro" id="IPR029044">
    <property type="entry name" value="Nucleotide-diphossugar_trans"/>
</dbReference>
<dbReference type="KEGG" id="tki:TKV_c06680"/>
<accession>A0A097APY4</accession>
<feature type="domain" description="Glycosyltransferase 2-like" evidence="4">
    <location>
        <begin position="2"/>
        <end position="78"/>
    </location>
</feature>
<dbReference type="Pfam" id="PF00535">
    <property type="entry name" value="Glycos_transf_2"/>
    <property type="match status" value="1"/>
</dbReference>
<dbReference type="CDD" id="cd00761">
    <property type="entry name" value="Glyco_tranf_GTA_type"/>
    <property type="match status" value="1"/>
</dbReference>
<name>A0A097APY4_THEKI</name>
<dbReference type="PANTHER" id="PTHR43630:SF1">
    <property type="entry name" value="POLY-BETA-1,6-N-ACETYL-D-GLUCOSAMINE SYNTHASE"/>
    <property type="match status" value="1"/>
</dbReference>
<sequence>MIVDDGSTDNTYELIRSWMDEKLISIKYYRQQNSGKHVAHNVGVNLCDSELFFCVDSDDWLPDYAVEFIIKFWENNYSPEIVGIVGLKAFESGEVVGSYMPQGITKSTLFDLYNKYKKKGDSVLIFRTDVLKRFLFPVIDGEKFITENIVYDMIDQEYQLLVVNKVLYYCEYLNDGLTRNAVRLRKNNPRGYILYYRNRVKIAPTLSLKFKYITMYSVYNMLAGKKGWIKKFSI</sequence>
<dbReference type="STRING" id="2325.TKV_c06680"/>
<comment type="similarity">
    <text evidence="1">Belongs to the glycosyltransferase 2 family.</text>
</comment>
<dbReference type="GO" id="GO:0016757">
    <property type="term" value="F:glycosyltransferase activity"/>
    <property type="evidence" value="ECO:0007669"/>
    <property type="project" value="UniProtKB-KW"/>
</dbReference>
<dbReference type="AlphaFoldDB" id="A0A097APY4"/>
<organism evidence="5 6">
    <name type="scientific">Thermoanaerobacter kivui</name>
    <name type="common">Acetogenium kivui</name>
    <dbReference type="NCBI Taxonomy" id="2325"/>
    <lineage>
        <taxon>Bacteria</taxon>
        <taxon>Bacillati</taxon>
        <taxon>Bacillota</taxon>
        <taxon>Clostridia</taxon>
        <taxon>Thermoanaerobacterales</taxon>
        <taxon>Thermoanaerobacteraceae</taxon>
        <taxon>Thermoanaerobacter</taxon>
    </lineage>
</organism>
<dbReference type="eggNOG" id="COG0463">
    <property type="taxonomic scope" value="Bacteria"/>
</dbReference>
<evidence type="ECO:0000259" key="4">
    <source>
        <dbReference type="Pfam" id="PF00535"/>
    </source>
</evidence>
<dbReference type="HOGENOM" id="CLU_074336_0_0_9"/>
<evidence type="ECO:0000313" key="5">
    <source>
        <dbReference type="EMBL" id="AIS51852.1"/>
    </source>
</evidence>
<keyword evidence="6" id="KW-1185">Reference proteome</keyword>
<dbReference type="InterPro" id="IPR001173">
    <property type="entry name" value="Glyco_trans_2-like"/>
</dbReference>
<dbReference type="EMBL" id="CP009170">
    <property type="protein sequence ID" value="AIS51852.1"/>
    <property type="molecule type" value="Genomic_DNA"/>
</dbReference>
<dbReference type="SUPFAM" id="SSF53448">
    <property type="entry name" value="Nucleotide-diphospho-sugar transferases"/>
    <property type="match status" value="1"/>
</dbReference>